<dbReference type="Gene3D" id="1.10.10.10">
    <property type="entry name" value="Winged helix-like DNA-binding domain superfamily/Winged helix DNA-binding domain"/>
    <property type="match status" value="1"/>
</dbReference>
<dbReference type="AlphaFoldDB" id="A0A6J4VU99"/>
<reference evidence="5" key="1">
    <citation type="submission" date="2020-02" db="EMBL/GenBank/DDBJ databases">
        <authorList>
            <person name="Meier V. D."/>
        </authorList>
    </citation>
    <scope>NUCLEOTIDE SEQUENCE</scope>
    <source>
        <strain evidence="5">AVDCRST_MAG88</strain>
    </source>
</reference>
<dbReference type="SMART" id="SM00421">
    <property type="entry name" value="HTH_LUXR"/>
    <property type="match status" value="1"/>
</dbReference>
<dbReference type="GO" id="GO:0003677">
    <property type="term" value="F:DNA binding"/>
    <property type="evidence" value="ECO:0007669"/>
    <property type="project" value="UniProtKB-KW"/>
</dbReference>
<dbReference type="PROSITE" id="PS50043">
    <property type="entry name" value="HTH_LUXR_2"/>
    <property type="match status" value="1"/>
</dbReference>
<name>A0A6J4VU99_9BACT</name>
<dbReference type="InterPro" id="IPR000792">
    <property type="entry name" value="Tscrpt_reg_LuxR_C"/>
</dbReference>
<dbReference type="GO" id="GO:0006355">
    <property type="term" value="P:regulation of DNA-templated transcription"/>
    <property type="evidence" value="ECO:0007669"/>
    <property type="project" value="InterPro"/>
</dbReference>
<dbReference type="InterPro" id="IPR016032">
    <property type="entry name" value="Sig_transdc_resp-reg_C-effctor"/>
</dbReference>
<keyword evidence="3" id="KW-0804">Transcription</keyword>
<sequence length="63" mass="6216">MRLLVAGSSNHAIAAALFLSVRTVENHVAHILAKLGVATRAAAVEAAVSASLVAPPAPPAPPA</sequence>
<evidence type="ECO:0000256" key="1">
    <source>
        <dbReference type="ARBA" id="ARBA00023015"/>
    </source>
</evidence>
<proteinExistence type="predicted"/>
<dbReference type="PRINTS" id="PR00038">
    <property type="entry name" value="HTHLUXR"/>
</dbReference>
<protein>
    <recommendedName>
        <fullName evidence="4">HTH luxR-type domain-containing protein</fullName>
    </recommendedName>
</protein>
<accession>A0A6J4VU99</accession>
<gene>
    <name evidence="5" type="ORF">AVDCRST_MAG88-4394</name>
</gene>
<dbReference type="Pfam" id="PF00196">
    <property type="entry name" value="GerE"/>
    <property type="match status" value="1"/>
</dbReference>
<dbReference type="SUPFAM" id="SSF46894">
    <property type="entry name" value="C-terminal effector domain of the bipartite response regulators"/>
    <property type="match status" value="1"/>
</dbReference>
<evidence type="ECO:0000259" key="4">
    <source>
        <dbReference type="PROSITE" id="PS50043"/>
    </source>
</evidence>
<organism evidence="5">
    <name type="scientific">uncultured Thermomicrobiales bacterium</name>
    <dbReference type="NCBI Taxonomy" id="1645740"/>
    <lineage>
        <taxon>Bacteria</taxon>
        <taxon>Pseudomonadati</taxon>
        <taxon>Thermomicrobiota</taxon>
        <taxon>Thermomicrobia</taxon>
        <taxon>Thermomicrobiales</taxon>
        <taxon>environmental samples</taxon>
    </lineage>
</organism>
<evidence type="ECO:0000256" key="2">
    <source>
        <dbReference type="ARBA" id="ARBA00023125"/>
    </source>
</evidence>
<dbReference type="PANTHER" id="PTHR44688:SF16">
    <property type="entry name" value="DNA-BINDING TRANSCRIPTIONAL ACTIVATOR DEVR_DOSR"/>
    <property type="match status" value="1"/>
</dbReference>
<dbReference type="PANTHER" id="PTHR44688">
    <property type="entry name" value="DNA-BINDING TRANSCRIPTIONAL ACTIVATOR DEVR_DOSR"/>
    <property type="match status" value="1"/>
</dbReference>
<evidence type="ECO:0000256" key="3">
    <source>
        <dbReference type="ARBA" id="ARBA00023163"/>
    </source>
</evidence>
<keyword evidence="1" id="KW-0805">Transcription regulation</keyword>
<dbReference type="InterPro" id="IPR036388">
    <property type="entry name" value="WH-like_DNA-bd_sf"/>
</dbReference>
<dbReference type="EMBL" id="CADCWM010001109">
    <property type="protein sequence ID" value="CAA9588473.1"/>
    <property type="molecule type" value="Genomic_DNA"/>
</dbReference>
<keyword evidence="2" id="KW-0238">DNA-binding</keyword>
<dbReference type="PROSITE" id="PS00622">
    <property type="entry name" value="HTH_LUXR_1"/>
    <property type="match status" value="1"/>
</dbReference>
<feature type="domain" description="HTH luxR-type" evidence="4">
    <location>
        <begin position="1"/>
        <end position="51"/>
    </location>
</feature>
<evidence type="ECO:0000313" key="5">
    <source>
        <dbReference type="EMBL" id="CAA9588473.1"/>
    </source>
</evidence>